<dbReference type="RefSeq" id="WP_073162957.1">
    <property type="nucleotide sequence ID" value="NZ_FQUW01000007.1"/>
</dbReference>
<proteinExistence type="predicted"/>
<organism evidence="2 3">
    <name type="scientific">Desulfofundulus australicus DSM 11792</name>
    <dbReference type="NCBI Taxonomy" id="1121425"/>
    <lineage>
        <taxon>Bacteria</taxon>
        <taxon>Bacillati</taxon>
        <taxon>Bacillota</taxon>
        <taxon>Clostridia</taxon>
        <taxon>Eubacteriales</taxon>
        <taxon>Peptococcaceae</taxon>
        <taxon>Desulfofundulus</taxon>
    </lineage>
</organism>
<evidence type="ECO:0000313" key="3">
    <source>
        <dbReference type="Proteomes" id="UP000184196"/>
    </source>
</evidence>
<keyword evidence="1" id="KW-0472">Membrane</keyword>
<name>A0A1M4UKR4_9FIRM</name>
<keyword evidence="3" id="KW-1185">Reference proteome</keyword>
<keyword evidence="1" id="KW-0812">Transmembrane</keyword>
<dbReference type="EMBL" id="FQUW01000007">
    <property type="protein sequence ID" value="SHE57248.1"/>
    <property type="molecule type" value="Genomic_DNA"/>
</dbReference>
<sequence>MQWYGWRVPVILAALVVGLSFFFAVQWLYNHYNYQEPLSRVLRAEKAVQSFSIEKRDGLFNITVQLKGTADLRETYRKLKKSIEDVLGRHPYTLEIRDNRDQELNNAYYYSQFALYEAQVRGNYREMVRYIEERAASVGAQANISLDDENIYVHMKHGEHHLYAVVPRRVNLNPETADSYR</sequence>
<accession>A0A1M4UKR4</accession>
<gene>
    <name evidence="2" type="ORF">SAMN02745218_00493</name>
</gene>
<reference evidence="3" key="1">
    <citation type="submission" date="2016-11" db="EMBL/GenBank/DDBJ databases">
        <authorList>
            <person name="Varghese N."/>
            <person name="Submissions S."/>
        </authorList>
    </citation>
    <scope>NUCLEOTIDE SEQUENCE [LARGE SCALE GENOMIC DNA]</scope>
    <source>
        <strain evidence="3">DSM 11792</strain>
    </source>
</reference>
<dbReference type="AlphaFoldDB" id="A0A1M4UKR4"/>
<protein>
    <submittedName>
        <fullName evidence="2">Uncharacterized protein</fullName>
    </submittedName>
</protein>
<feature type="transmembrane region" description="Helical" evidence="1">
    <location>
        <begin position="6"/>
        <end position="29"/>
    </location>
</feature>
<evidence type="ECO:0000256" key="1">
    <source>
        <dbReference type="SAM" id="Phobius"/>
    </source>
</evidence>
<keyword evidence="1" id="KW-1133">Transmembrane helix</keyword>
<evidence type="ECO:0000313" key="2">
    <source>
        <dbReference type="EMBL" id="SHE57248.1"/>
    </source>
</evidence>
<dbReference type="Proteomes" id="UP000184196">
    <property type="component" value="Unassembled WGS sequence"/>
</dbReference>
<dbReference type="OrthoDB" id="1722928at2"/>